<dbReference type="OrthoDB" id="361039at2759"/>
<comment type="subcellular location">
    <subcellularLocation>
        <location evidence="1">Nucleus</location>
    </subcellularLocation>
</comment>
<proteinExistence type="inferred from homology"/>
<dbReference type="FunFam" id="1.25.40.770:FF:000001">
    <property type="entry name" value="Transcription initiation factor TFIID subunit 6"/>
    <property type="match status" value="1"/>
</dbReference>
<evidence type="ECO:0000256" key="2">
    <source>
        <dbReference type="ARBA" id="ARBA00007688"/>
    </source>
</evidence>
<organism evidence="7 8">
    <name type="scientific">Allacma fusca</name>
    <dbReference type="NCBI Taxonomy" id="39272"/>
    <lineage>
        <taxon>Eukaryota</taxon>
        <taxon>Metazoa</taxon>
        <taxon>Ecdysozoa</taxon>
        <taxon>Arthropoda</taxon>
        <taxon>Hexapoda</taxon>
        <taxon>Collembola</taxon>
        <taxon>Symphypleona</taxon>
        <taxon>Sminthuridae</taxon>
        <taxon>Allacma</taxon>
    </lineage>
</organism>
<evidence type="ECO:0000256" key="5">
    <source>
        <dbReference type="ARBA" id="ARBA00023242"/>
    </source>
</evidence>
<comment type="caution">
    <text evidence="7">The sequence shown here is derived from an EMBL/GenBank/DDBJ whole genome shotgun (WGS) entry which is preliminary data.</text>
</comment>
<protein>
    <recommendedName>
        <fullName evidence="6">TAF6 C-terminal HEAT repeat domain-containing protein</fullName>
    </recommendedName>
</protein>
<dbReference type="GO" id="GO:0000124">
    <property type="term" value="C:SAGA complex"/>
    <property type="evidence" value="ECO:0007669"/>
    <property type="project" value="InterPro"/>
</dbReference>
<dbReference type="GO" id="GO:0003713">
    <property type="term" value="F:transcription coactivator activity"/>
    <property type="evidence" value="ECO:0007669"/>
    <property type="project" value="TreeGrafter"/>
</dbReference>
<evidence type="ECO:0000313" key="7">
    <source>
        <dbReference type="EMBL" id="CAG7722140.1"/>
    </source>
</evidence>
<name>A0A8J2JLB3_9HEXA</name>
<dbReference type="PANTHER" id="PTHR10221">
    <property type="entry name" value="TRANSCRIPTION INITIATION FACTOR TFIID SUBUNIT 6"/>
    <property type="match status" value="1"/>
</dbReference>
<reference evidence="7" key="1">
    <citation type="submission" date="2021-06" db="EMBL/GenBank/DDBJ databases">
        <authorList>
            <person name="Hodson N. C."/>
            <person name="Mongue J. A."/>
            <person name="Jaron S. K."/>
        </authorList>
    </citation>
    <scope>NUCLEOTIDE SEQUENCE</scope>
</reference>
<evidence type="ECO:0000256" key="1">
    <source>
        <dbReference type="ARBA" id="ARBA00004123"/>
    </source>
</evidence>
<dbReference type="Proteomes" id="UP000708208">
    <property type="component" value="Unassembled WGS sequence"/>
</dbReference>
<dbReference type="Pfam" id="PF07571">
    <property type="entry name" value="TAF6_C"/>
    <property type="match status" value="1"/>
</dbReference>
<dbReference type="AlphaFoldDB" id="A0A8J2JLB3"/>
<keyword evidence="5" id="KW-0539">Nucleus</keyword>
<dbReference type="CDD" id="cd08050">
    <property type="entry name" value="TAF6C"/>
    <property type="match status" value="1"/>
</dbReference>
<accession>A0A8J2JLB3</accession>
<dbReference type="GO" id="GO:0051123">
    <property type="term" value="P:RNA polymerase II preinitiation complex assembly"/>
    <property type="evidence" value="ECO:0007669"/>
    <property type="project" value="TreeGrafter"/>
</dbReference>
<evidence type="ECO:0000256" key="3">
    <source>
        <dbReference type="ARBA" id="ARBA00023015"/>
    </source>
</evidence>
<keyword evidence="3" id="KW-0805">Transcription regulation</keyword>
<dbReference type="EMBL" id="CAJVCH010086571">
    <property type="protein sequence ID" value="CAG7722140.1"/>
    <property type="molecule type" value="Genomic_DNA"/>
</dbReference>
<feature type="domain" description="TAF6 C-terminal HEAT repeat" evidence="6">
    <location>
        <begin position="1"/>
        <end position="86"/>
    </location>
</feature>
<evidence type="ECO:0000256" key="4">
    <source>
        <dbReference type="ARBA" id="ARBA00023163"/>
    </source>
</evidence>
<dbReference type="PANTHER" id="PTHR10221:SF9">
    <property type="entry name" value="TRANSCRIPTION INITIATION FACTOR TFIID SUBUNIT 6"/>
    <property type="match status" value="1"/>
</dbReference>
<sequence length="94" mass="10645">MRVVKSLLHNQTLNLEKYLHDIIPSVDTCIVSKQLCVRPESDNHWGLRDFAARSMAQVCRNFTSSSNNIQTRMTRVFSKALMSNTADDMSLASV</sequence>
<evidence type="ECO:0000259" key="6">
    <source>
        <dbReference type="Pfam" id="PF07571"/>
    </source>
</evidence>
<dbReference type="InterPro" id="IPR011442">
    <property type="entry name" value="TAF6_C"/>
</dbReference>
<dbReference type="InterPro" id="IPR037796">
    <property type="entry name" value="TAF6"/>
</dbReference>
<keyword evidence="4" id="KW-0804">Transcription</keyword>
<gene>
    <name evidence="7" type="ORF">AFUS01_LOCUS11309</name>
</gene>
<dbReference type="GO" id="GO:0005669">
    <property type="term" value="C:transcription factor TFIID complex"/>
    <property type="evidence" value="ECO:0007669"/>
    <property type="project" value="InterPro"/>
</dbReference>
<keyword evidence="8" id="KW-1185">Reference proteome</keyword>
<comment type="similarity">
    <text evidence="2">Belongs to the TAF6 family.</text>
</comment>
<dbReference type="GO" id="GO:0046695">
    <property type="term" value="C:SLIK (SAGA-like) complex"/>
    <property type="evidence" value="ECO:0007669"/>
    <property type="project" value="InterPro"/>
</dbReference>
<evidence type="ECO:0000313" key="8">
    <source>
        <dbReference type="Proteomes" id="UP000708208"/>
    </source>
</evidence>
<dbReference type="GO" id="GO:0016251">
    <property type="term" value="F:RNA polymerase II general transcription initiation factor activity"/>
    <property type="evidence" value="ECO:0007669"/>
    <property type="project" value="InterPro"/>
</dbReference>